<accession>A0A1M5YAS8</accession>
<protein>
    <submittedName>
        <fullName evidence="1">Uncharacterized protein</fullName>
    </submittedName>
</protein>
<dbReference type="AlphaFoldDB" id="A0A1M5YAS8"/>
<keyword evidence="2" id="KW-1185">Reference proteome</keyword>
<organism evidence="1 2">
    <name type="scientific">Desulfofustis glycolicus DSM 9705</name>
    <dbReference type="NCBI Taxonomy" id="1121409"/>
    <lineage>
        <taxon>Bacteria</taxon>
        <taxon>Pseudomonadati</taxon>
        <taxon>Thermodesulfobacteriota</taxon>
        <taxon>Desulfobulbia</taxon>
        <taxon>Desulfobulbales</taxon>
        <taxon>Desulfocapsaceae</taxon>
        <taxon>Desulfofustis</taxon>
    </lineage>
</organism>
<dbReference type="Proteomes" id="UP000184139">
    <property type="component" value="Unassembled WGS sequence"/>
</dbReference>
<evidence type="ECO:0000313" key="2">
    <source>
        <dbReference type="Proteomes" id="UP000184139"/>
    </source>
</evidence>
<evidence type="ECO:0000313" key="1">
    <source>
        <dbReference type="EMBL" id="SHI09190.1"/>
    </source>
</evidence>
<reference evidence="1 2" key="1">
    <citation type="submission" date="2016-11" db="EMBL/GenBank/DDBJ databases">
        <authorList>
            <person name="Jaros S."/>
            <person name="Januszkiewicz K."/>
            <person name="Wedrychowicz H."/>
        </authorList>
    </citation>
    <scope>NUCLEOTIDE SEQUENCE [LARGE SCALE GENOMIC DNA]</scope>
    <source>
        <strain evidence="1 2">DSM 9705</strain>
    </source>
</reference>
<gene>
    <name evidence="1" type="ORF">SAMN02745124_03814</name>
</gene>
<sequence>MIFVRRILLSVVLIVMTGILSVSVQVSSGREFGGADGMSTNDALYVRGLISFVSVPEMRIGIRPVKGERVDVSIGPDTELEGFGVLDELARRQQVEVWYIVDGDEKRALRIVQMMELGC</sequence>
<proteinExistence type="predicted"/>
<dbReference type="EMBL" id="FQXS01000031">
    <property type="protein sequence ID" value="SHI09190.1"/>
    <property type="molecule type" value="Genomic_DNA"/>
</dbReference>
<name>A0A1M5YAS8_9BACT</name>